<reference evidence="1 2" key="2">
    <citation type="submission" date="2018-11" db="EMBL/GenBank/DDBJ databases">
        <authorList>
            <consortium name="Pathogen Informatics"/>
        </authorList>
    </citation>
    <scope>NUCLEOTIDE SEQUENCE [LARGE SCALE GENOMIC DNA]</scope>
</reference>
<name>A0A0R3TBW4_RODNA</name>
<gene>
    <name evidence="1" type="ORF">HNAJ_LOCUS4551</name>
</gene>
<sequence length="98" mass="10707">MWVECILPVCEGVLPSNRVRASLMCWKKVFGSLIRGLKPACSKDIVGLKEPGQPPVNHSFHKLSQVSLLLTILSISLAITEGDRAIVVKVARVLAIFL</sequence>
<organism evidence="3">
    <name type="scientific">Rodentolepis nana</name>
    <name type="common">Dwarf tapeworm</name>
    <name type="synonym">Hymenolepis nana</name>
    <dbReference type="NCBI Taxonomy" id="102285"/>
    <lineage>
        <taxon>Eukaryota</taxon>
        <taxon>Metazoa</taxon>
        <taxon>Spiralia</taxon>
        <taxon>Lophotrochozoa</taxon>
        <taxon>Platyhelminthes</taxon>
        <taxon>Cestoda</taxon>
        <taxon>Eucestoda</taxon>
        <taxon>Cyclophyllidea</taxon>
        <taxon>Hymenolepididae</taxon>
        <taxon>Rodentolepis</taxon>
    </lineage>
</organism>
<keyword evidence="2" id="KW-1185">Reference proteome</keyword>
<proteinExistence type="predicted"/>
<dbReference type="WBParaSite" id="HNAJ_0000455301-mRNA-1">
    <property type="protein sequence ID" value="HNAJ_0000455301-mRNA-1"/>
    <property type="gene ID" value="HNAJ_0000455301"/>
</dbReference>
<reference evidence="3" key="1">
    <citation type="submission" date="2017-02" db="UniProtKB">
        <authorList>
            <consortium name="WormBaseParasite"/>
        </authorList>
    </citation>
    <scope>IDENTIFICATION</scope>
</reference>
<evidence type="ECO:0000313" key="2">
    <source>
        <dbReference type="Proteomes" id="UP000278807"/>
    </source>
</evidence>
<dbReference type="EMBL" id="UZAE01003295">
    <property type="protein sequence ID" value="VDO00411.1"/>
    <property type="molecule type" value="Genomic_DNA"/>
</dbReference>
<protein>
    <submittedName>
        <fullName evidence="3">Secreted protein</fullName>
    </submittedName>
</protein>
<dbReference type="AlphaFoldDB" id="A0A0R3TBW4"/>
<dbReference type="Proteomes" id="UP000278807">
    <property type="component" value="Unassembled WGS sequence"/>
</dbReference>
<accession>A0A0R3TBW4</accession>
<evidence type="ECO:0000313" key="1">
    <source>
        <dbReference type="EMBL" id="VDO00411.1"/>
    </source>
</evidence>
<evidence type="ECO:0000313" key="3">
    <source>
        <dbReference type="WBParaSite" id="HNAJ_0000455301-mRNA-1"/>
    </source>
</evidence>